<evidence type="ECO:0000313" key="6">
    <source>
        <dbReference type="EMBL" id="GAA0874173.1"/>
    </source>
</evidence>
<accession>A0ABN1MMP9</accession>
<evidence type="ECO:0000259" key="4">
    <source>
        <dbReference type="Pfam" id="PF25954"/>
    </source>
</evidence>
<dbReference type="SUPFAM" id="SSF111369">
    <property type="entry name" value="HlyD-like secretion proteins"/>
    <property type="match status" value="1"/>
</dbReference>
<dbReference type="InterPro" id="IPR006143">
    <property type="entry name" value="RND_pump_MFP"/>
</dbReference>
<feature type="domain" description="YknX-like C-terminal permuted SH3-like" evidence="5">
    <location>
        <begin position="271"/>
        <end position="337"/>
    </location>
</feature>
<comment type="similarity">
    <text evidence="1">Belongs to the membrane fusion protein (MFP) (TC 8.A.1) family.</text>
</comment>
<feature type="domain" description="Multidrug resistance protein MdtA-like barrel-sandwich hybrid" evidence="3">
    <location>
        <begin position="59"/>
        <end position="182"/>
    </location>
</feature>
<keyword evidence="2" id="KW-0175">Coiled coil</keyword>
<feature type="coiled-coil region" evidence="2">
    <location>
        <begin position="124"/>
        <end position="151"/>
    </location>
</feature>
<dbReference type="InterPro" id="IPR058625">
    <property type="entry name" value="MdtA-like_BSH"/>
</dbReference>
<dbReference type="InterPro" id="IPR058637">
    <property type="entry name" value="YknX-like_C"/>
</dbReference>
<dbReference type="Gene3D" id="2.40.50.100">
    <property type="match status" value="1"/>
</dbReference>
<dbReference type="InterPro" id="IPR058792">
    <property type="entry name" value="Beta-barrel_RND_2"/>
</dbReference>
<keyword evidence="7" id="KW-1185">Reference proteome</keyword>
<evidence type="ECO:0000313" key="7">
    <source>
        <dbReference type="Proteomes" id="UP001501126"/>
    </source>
</evidence>
<gene>
    <name evidence="6" type="ORF">GCM10009118_05810</name>
</gene>
<dbReference type="Proteomes" id="UP001501126">
    <property type="component" value="Unassembled WGS sequence"/>
</dbReference>
<feature type="domain" description="CusB-like beta-barrel" evidence="4">
    <location>
        <begin position="193"/>
        <end position="261"/>
    </location>
</feature>
<dbReference type="Gene3D" id="2.40.420.20">
    <property type="match status" value="1"/>
</dbReference>
<protein>
    <submittedName>
        <fullName evidence="6">Efflux RND transporter periplasmic adaptor subunit</fullName>
    </submittedName>
</protein>
<evidence type="ECO:0000256" key="1">
    <source>
        <dbReference type="ARBA" id="ARBA00009477"/>
    </source>
</evidence>
<name>A0ABN1MMP9_9FLAO</name>
<dbReference type="PROSITE" id="PS51257">
    <property type="entry name" value="PROKAR_LIPOPROTEIN"/>
    <property type="match status" value="1"/>
</dbReference>
<reference evidence="6 7" key="1">
    <citation type="journal article" date="2019" name="Int. J. Syst. Evol. Microbiol.">
        <title>The Global Catalogue of Microorganisms (GCM) 10K type strain sequencing project: providing services to taxonomists for standard genome sequencing and annotation.</title>
        <authorList>
            <consortium name="The Broad Institute Genomics Platform"/>
            <consortium name="The Broad Institute Genome Sequencing Center for Infectious Disease"/>
            <person name="Wu L."/>
            <person name="Ma J."/>
        </authorList>
    </citation>
    <scope>NUCLEOTIDE SEQUENCE [LARGE SCALE GENOMIC DNA]</scope>
    <source>
        <strain evidence="6 7">JCM 16083</strain>
    </source>
</reference>
<evidence type="ECO:0000256" key="2">
    <source>
        <dbReference type="SAM" id="Coils"/>
    </source>
</evidence>
<dbReference type="Pfam" id="PF25917">
    <property type="entry name" value="BSH_RND"/>
    <property type="match status" value="1"/>
</dbReference>
<dbReference type="PANTHER" id="PTHR30469:SF36">
    <property type="entry name" value="BLL3903 PROTEIN"/>
    <property type="match status" value="1"/>
</dbReference>
<comment type="caution">
    <text evidence="6">The sequence shown here is derived from an EMBL/GenBank/DDBJ whole genome shotgun (WGS) entry which is preliminary data.</text>
</comment>
<organism evidence="6 7">
    <name type="scientific">Wandonia haliotis</name>
    <dbReference type="NCBI Taxonomy" id="574963"/>
    <lineage>
        <taxon>Bacteria</taxon>
        <taxon>Pseudomonadati</taxon>
        <taxon>Bacteroidota</taxon>
        <taxon>Flavobacteriia</taxon>
        <taxon>Flavobacteriales</taxon>
        <taxon>Crocinitomicaceae</taxon>
        <taxon>Wandonia</taxon>
    </lineage>
</organism>
<dbReference type="NCBIfam" id="TIGR01730">
    <property type="entry name" value="RND_mfp"/>
    <property type="match status" value="1"/>
</dbReference>
<dbReference type="Pfam" id="PF25989">
    <property type="entry name" value="YknX_C"/>
    <property type="match status" value="1"/>
</dbReference>
<dbReference type="Gene3D" id="2.40.30.170">
    <property type="match status" value="1"/>
</dbReference>
<dbReference type="PANTHER" id="PTHR30469">
    <property type="entry name" value="MULTIDRUG RESISTANCE PROTEIN MDTA"/>
    <property type="match status" value="1"/>
</dbReference>
<dbReference type="Pfam" id="PF25954">
    <property type="entry name" value="Beta-barrel_RND_2"/>
    <property type="match status" value="1"/>
</dbReference>
<dbReference type="RefSeq" id="WP_343784955.1">
    <property type="nucleotide sequence ID" value="NZ_BAAAFH010000003.1"/>
</dbReference>
<dbReference type="Gene3D" id="1.10.287.470">
    <property type="entry name" value="Helix hairpin bin"/>
    <property type="match status" value="1"/>
</dbReference>
<evidence type="ECO:0000259" key="3">
    <source>
        <dbReference type="Pfam" id="PF25917"/>
    </source>
</evidence>
<sequence>MKKFIYTLLTGGLFLTACMSGGKEPERKNSVIPEVDVVVAEGENIDNIIRIPGEVLPFEKVDLYAEISGRVRKIYFQEGKEVRKGELLLRIDTDILEAQRNQVKVDLDLAKKDEKRKRELLESKALSLELYEQAQSKLAALEAQLELLDVQIAKGSVYAPFSGVIGLRQVSEGAYLTTTTKISSIAQNKNVKIEFSVPEQYVALVESGQKIALTTAKDSTVYEAEVYAAEPMVDPVTRMLVIRAVLEGDQSLYPGSFVSVSYDLGKINNAIMVPAVAIVPVLKGQNVWVIKDGKALSVPVETGIRTKDRVQISGAVKVGDTIAVTGLLGMREGMDVKAKQK</sequence>
<proteinExistence type="inferred from homology"/>
<dbReference type="EMBL" id="BAAAFH010000003">
    <property type="protein sequence ID" value="GAA0874173.1"/>
    <property type="molecule type" value="Genomic_DNA"/>
</dbReference>
<evidence type="ECO:0000259" key="5">
    <source>
        <dbReference type="Pfam" id="PF25989"/>
    </source>
</evidence>